<evidence type="ECO:0000256" key="2">
    <source>
        <dbReference type="SAM" id="SignalP"/>
    </source>
</evidence>
<evidence type="ECO:0000313" key="4">
    <source>
        <dbReference type="Proteomes" id="UP000694255"/>
    </source>
</evidence>
<evidence type="ECO:0000313" key="3">
    <source>
        <dbReference type="EMBL" id="KAG7664695.1"/>
    </source>
</evidence>
<feature type="region of interest" description="Disordered" evidence="1">
    <location>
        <begin position="51"/>
        <end position="100"/>
    </location>
</feature>
<dbReference type="AlphaFoldDB" id="A0A8J5QQD7"/>
<comment type="caution">
    <text evidence="3">The sequence shown here is derived from an EMBL/GenBank/DDBJ whole genome shotgun (WGS) entry which is preliminary data.</text>
</comment>
<dbReference type="OrthoDB" id="4021051at2759"/>
<keyword evidence="2" id="KW-0732">Signal</keyword>
<feature type="region of interest" description="Disordered" evidence="1">
    <location>
        <begin position="140"/>
        <end position="160"/>
    </location>
</feature>
<gene>
    <name evidence="3" type="ORF">J8A68_001792</name>
</gene>
<feature type="compositionally biased region" description="Low complexity" evidence="1">
    <location>
        <begin position="142"/>
        <end position="154"/>
    </location>
</feature>
<proteinExistence type="predicted"/>
<organism evidence="3 4">
    <name type="scientific">[Candida] subhashii</name>
    <dbReference type="NCBI Taxonomy" id="561895"/>
    <lineage>
        <taxon>Eukaryota</taxon>
        <taxon>Fungi</taxon>
        <taxon>Dikarya</taxon>
        <taxon>Ascomycota</taxon>
        <taxon>Saccharomycotina</taxon>
        <taxon>Pichiomycetes</taxon>
        <taxon>Debaryomycetaceae</taxon>
        <taxon>Spathaspora</taxon>
    </lineage>
</organism>
<evidence type="ECO:0000256" key="1">
    <source>
        <dbReference type="SAM" id="MobiDB-lite"/>
    </source>
</evidence>
<dbReference type="RefSeq" id="XP_049264927.1">
    <property type="nucleotide sequence ID" value="XM_049405473.1"/>
</dbReference>
<accession>A0A8J5QQD7</accession>
<feature type="chain" id="PRO_5035319507" evidence="2">
    <location>
        <begin position="19"/>
        <end position="284"/>
    </location>
</feature>
<protein>
    <submittedName>
        <fullName evidence="3">Uncharacterized protein</fullName>
    </submittedName>
</protein>
<sequence>MFLVTWLLLLITTITSVANTAISDININNDVVNLKFLNQNLDLWKRSNTTDPIIQGQLPPSPPPPSTTTPKPTIDSIAKPSDINTGSSNSEELPSTKTEDLSIEVTAQGKLDNKKKWHVGAGLYFNKEIDYYSVAEKEEGSSSEFSGSGSGSCSDSEDEGKKGWFRSFAIDGYNNQRNIIPTSEMVSRASGQSHNLYTEENDDIKKVKGKSILSRPRNKTYTLPTEEETIKKQQQTDTYLLGSEKDDYYRYEDNGEISQANSIYLIYKYWRSSLCIVFIYILFS</sequence>
<feature type="signal peptide" evidence="2">
    <location>
        <begin position="1"/>
        <end position="18"/>
    </location>
</feature>
<keyword evidence="4" id="KW-1185">Reference proteome</keyword>
<dbReference type="Proteomes" id="UP000694255">
    <property type="component" value="Unassembled WGS sequence"/>
</dbReference>
<name>A0A8J5QQD7_9ASCO</name>
<dbReference type="EMBL" id="JAGSYN010000067">
    <property type="protein sequence ID" value="KAG7664695.1"/>
    <property type="molecule type" value="Genomic_DNA"/>
</dbReference>
<feature type="compositionally biased region" description="Polar residues" evidence="1">
    <location>
        <begin position="82"/>
        <end position="96"/>
    </location>
</feature>
<dbReference type="GeneID" id="73468593"/>
<reference evidence="3 4" key="1">
    <citation type="journal article" date="2021" name="DNA Res.">
        <title>Genome analysis of Candida subhashii reveals its hybrid nature and dual mitochondrial genome conformations.</title>
        <authorList>
            <person name="Mixao V."/>
            <person name="Hegedusova E."/>
            <person name="Saus E."/>
            <person name="Pryszcz L.P."/>
            <person name="Cillingova A."/>
            <person name="Nosek J."/>
            <person name="Gabaldon T."/>
        </authorList>
    </citation>
    <scope>NUCLEOTIDE SEQUENCE [LARGE SCALE GENOMIC DNA]</scope>
    <source>
        <strain evidence="3 4">CBS 10753</strain>
    </source>
</reference>